<dbReference type="Gramene" id="TVU27132">
    <property type="protein sequence ID" value="TVU27132"/>
    <property type="gene ID" value="EJB05_29712"/>
</dbReference>
<dbReference type="AlphaFoldDB" id="A0A5J9UTF9"/>
<accession>A0A5J9UTF9</accession>
<protein>
    <submittedName>
        <fullName evidence="1">Uncharacterized protein</fullName>
    </submittedName>
</protein>
<evidence type="ECO:0000313" key="1">
    <source>
        <dbReference type="EMBL" id="TVU27132.1"/>
    </source>
</evidence>
<sequence length="207" mass="22384">MSLGNESVYMKWSMALNTLGSMPSIFMWQMLLGLSSFVIKAMATLKTGDRAASNHLCAWNVSPSTSKVTSVPFFSQRRLLRCLCRSDGGTVTVGQADVLSTTVSMDVEHLMTEMSHLTVKQSSLRHPDSSRILCISRASFFGAAVPGHRVSGLIEQGEAEFERKVGVIAMDQFEEEGDAVVFSRPPTAVAVGRVSDPPAVAGHLESM</sequence>
<reference evidence="1 2" key="1">
    <citation type="journal article" date="2019" name="Sci. Rep.">
        <title>A high-quality genome of Eragrostis curvula grass provides insights into Poaceae evolution and supports new strategies to enhance forage quality.</title>
        <authorList>
            <person name="Carballo J."/>
            <person name="Santos B.A.C.M."/>
            <person name="Zappacosta D."/>
            <person name="Garbus I."/>
            <person name="Selva J.P."/>
            <person name="Gallo C.A."/>
            <person name="Diaz A."/>
            <person name="Albertini E."/>
            <person name="Caccamo M."/>
            <person name="Echenique V."/>
        </authorList>
    </citation>
    <scope>NUCLEOTIDE SEQUENCE [LARGE SCALE GENOMIC DNA]</scope>
    <source>
        <strain evidence="2">cv. Victoria</strain>
        <tissue evidence="1">Leaf</tissue>
    </source>
</reference>
<dbReference type="Proteomes" id="UP000324897">
    <property type="component" value="Chromosome 2"/>
</dbReference>
<feature type="non-terminal residue" evidence="1">
    <location>
        <position position="1"/>
    </location>
</feature>
<keyword evidence="2" id="KW-1185">Reference proteome</keyword>
<gene>
    <name evidence="1" type="ORF">EJB05_29712</name>
</gene>
<comment type="caution">
    <text evidence="1">The sequence shown here is derived from an EMBL/GenBank/DDBJ whole genome shotgun (WGS) entry which is preliminary data.</text>
</comment>
<evidence type="ECO:0000313" key="2">
    <source>
        <dbReference type="Proteomes" id="UP000324897"/>
    </source>
</evidence>
<organism evidence="1 2">
    <name type="scientific">Eragrostis curvula</name>
    <name type="common">weeping love grass</name>
    <dbReference type="NCBI Taxonomy" id="38414"/>
    <lineage>
        <taxon>Eukaryota</taxon>
        <taxon>Viridiplantae</taxon>
        <taxon>Streptophyta</taxon>
        <taxon>Embryophyta</taxon>
        <taxon>Tracheophyta</taxon>
        <taxon>Spermatophyta</taxon>
        <taxon>Magnoliopsida</taxon>
        <taxon>Liliopsida</taxon>
        <taxon>Poales</taxon>
        <taxon>Poaceae</taxon>
        <taxon>PACMAD clade</taxon>
        <taxon>Chloridoideae</taxon>
        <taxon>Eragrostideae</taxon>
        <taxon>Eragrostidinae</taxon>
        <taxon>Eragrostis</taxon>
    </lineage>
</organism>
<name>A0A5J9UTF9_9POAL</name>
<proteinExistence type="predicted"/>
<dbReference type="EMBL" id="RWGY01000013">
    <property type="protein sequence ID" value="TVU27132.1"/>
    <property type="molecule type" value="Genomic_DNA"/>
</dbReference>